<accession>A0ACC0Q981</accession>
<sequence length="442" mass="47946">MIRVCPSPSSSAILQSQSSPTTRSSSPSSSAQIPASSLPPSSSPRLPSSLHHRDLPTNGAVHGLYNRGRVIWLLIGSEKVKSIKLPLKSTVKKATATKGQKLRDPLFFFFLLELEMTKSHMDEEASMADCDERVLEWEVGLPSAEDLTPLSQPLIPPELATAFSISPEPRRSAIDVNRASQETLSSIRGQLHALSSSGNVNFKSFNDEEADPTMDGSDPRKLRRIEAGGGATEDDAAENANDDAAARAAAAMKRPRLVWTPQLHKRFVEVVAHLGIKNAVPKTIMQLMNVEGLTRENVASHLQKYRLYLKRMQGLSSEGPSASDPLFASTPVPQSLHESGAVVPETRRRDAGTWSGGSVQGHGNGQVQVPIPMPYPPQMMHMPVFGMAHGNGHLGMPMGNLATPGSYHGFESHPYSMVPQRDWSGNKFGSFASYQHVAPNDK</sequence>
<comment type="caution">
    <text evidence="1">The sequence shown here is derived from an EMBL/GenBank/DDBJ whole genome shotgun (WGS) entry which is preliminary data.</text>
</comment>
<protein>
    <submittedName>
        <fullName evidence="1">Uncharacterized protein</fullName>
    </submittedName>
</protein>
<gene>
    <name evidence="1" type="ORF">RHMOL_Rhmol01G0312700</name>
</gene>
<reference evidence="1" key="1">
    <citation type="submission" date="2022-02" db="EMBL/GenBank/DDBJ databases">
        <title>Plant Genome Project.</title>
        <authorList>
            <person name="Zhang R.-G."/>
        </authorList>
    </citation>
    <scope>NUCLEOTIDE SEQUENCE</scope>
    <source>
        <strain evidence="1">AT1</strain>
    </source>
</reference>
<organism evidence="1 2">
    <name type="scientific">Rhododendron molle</name>
    <name type="common">Chinese azalea</name>
    <name type="synonym">Azalea mollis</name>
    <dbReference type="NCBI Taxonomy" id="49168"/>
    <lineage>
        <taxon>Eukaryota</taxon>
        <taxon>Viridiplantae</taxon>
        <taxon>Streptophyta</taxon>
        <taxon>Embryophyta</taxon>
        <taxon>Tracheophyta</taxon>
        <taxon>Spermatophyta</taxon>
        <taxon>Magnoliopsida</taxon>
        <taxon>eudicotyledons</taxon>
        <taxon>Gunneridae</taxon>
        <taxon>Pentapetalae</taxon>
        <taxon>asterids</taxon>
        <taxon>Ericales</taxon>
        <taxon>Ericaceae</taxon>
        <taxon>Ericoideae</taxon>
        <taxon>Rhodoreae</taxon>
        <taxon>Rhododendron</taxon>
    </lineage>
</organism>
<dbReference type="Proteomes" id="UP001062846">
    <property type="component" value="Chromosome 1"/>
</dbReference>
<proteinExistence type="predicted"/>
<dbReference type="EMBL" id="CM046388">
    <property type="protein sequence ID" value="KAI8573914.1"/>
    <property type="molecule type" value="Genomic_DNA"/>
</dbReference>
<keyword evidence="2" id="KW-1185">Reference proteome</keyword>
<name>A0ACC0Q981_RHOML</name>
<evidence type="ECO:0000313" key="2">
    <source>
        <dbReference type="Proteomes" id="UP001062846"/>
    </source>
</evidence>
<evidence type="ECO:0000313" key="1">
    <source>
        <dbReference type="EMBL" id="KAI8573914.1"/>
    </source>
</evidence>